<evidence type="ECO:0000313" key="6">
    <source>
        <dbReference type="Proteomes" id="UP001190700"/>
    </source>
</evidence>
<dbReference type="InterPro" id="IPR013320">
    <property type="entry name" value="ConA-like_dom_sf"/>
</dbReference>
<feature type="compositionally biased region" description="Low complexity" evidence="3">
    <location>
        <begin position="406"/>
        <end position="419"/>
    </location>
</feature>
<keyword evidence="6" id="KW-1185">Reference proteome</keyword>
<dbReference type="Gene3D" id="2.60.120.920">
    <property type="match status" value="1"/>
</dbReference>
<dbReference type="Pfam" id="PF00622">
    <property type="entry name" value="SPRY"/>
    <property type="match status" value="1"/>
</dbReference>
<dbReference type="InterPro" id="IPR001870">
    <property type="entry name" value="B30.2/SPRY"/>
</dbReference>
<dbReference type="AlphaFoldDB" id="A0AAE0FZE5"/>
<dbReference type="GO" id="GO:0000380">
    <property type="term" value="P:alternative mRNA splicing, via spliceosome"/>
    <property type="evidence" value="ECO:0007669"/>
    <property type="project" value="TreeGrafter"/>
</dbReference>
<dbReference type="SMART" id="SM00449">
    <property type="entry name" value="SPRY"/>
    <property type="match status" value="1"/>
</dbReference>
<feature type="compositionally biased region" description="Basic and acidic residues" evidence="3">
    <location>
        <begin position="382"/>
        <end position="391"/>
    </location>
</feature>
<keyword evidence="2" id="KW-0539">Nucleus</keyword>
<dbReference type="InterPro" id="IPR043136">
    <property type="entry name" value="B30.2/SPRY_sf"/>
</dbReference>
<dbReference type="PROSITE" id="PS50188">
    <property type="entry name" value="B302_SPRY"/>
    <property type="match status" value="1"/>
</dbReference>
<evidence type="ECO:0000256" key="2">
    <source>
        <dbReference type="ARBA" id="ARBA00023242"/>
    </source>
</evidence>
<dbReference type="InterPro" id="IPR035778">
    <property type="entry name" value="SPRY_hnRNP_U"/>
</dbReference>
<dbReference type="GO" id="GO:0003723">
    <property type="term" value="F:RNA binding"/>
    <property type="evidence" value="ECO:0007669"/>
    <property type="project" value="TreeGrafter"/>
</dbReference>
<reference evidence="5 6" key="1">
    <citation type="journal article" date="2015" name="Genome Biol. Evol.">
        <title>Comparative Genomics of a Bacterivorous Green Alga Reveals Evolutionary Causalities and Consequences of Phago-Mixotrophic Mode of Nutrition.</title>
        <authorList>
            <person name="Burns J.A."/>
            <person name="Paasch A."/>
            <person name="Narechania A."/>
            <person name="Kim E."/>
        </authorList>
    </citation>
    <scope>NUCLEOTIDE SEQUENCE [LARGE SCALE GENOMIC DNA]</scope>
    <source>
        <strain evidence="5 6">PLY_AMNH</strain>
    </source>
</reference>
<dbReference type="PANTHER" id="PTHR12381:SF56">
    <property type="entry name" value="B30.2_SPRY DOMAIN-CONTAINING PROTEIN-RELATED"/>
    <property type="match status" value="1"/>
</dbReference>
<sequence>MNKQDSCITINLTEDGLGVSALSHDGFGYMWAGSRAQLGVRSGRYFFTCKVASADQVDMPGEREDIKNIARIGVSSSNTDVNTLGEAAASFGYGGTGKASTNSGFRNYGGKFSVGDVIGCAVDLESQPGTIGFTRNGKYLGKAFDVPSCGALYPHLLLKNMTVQMNFSPPPQVLGGVEYQPWDEARSCKDGVLAPKVEDKDCEVIMLIGMPASGKSTWAKKHSAAFPQKRYVVLGTNDILQQMKVTGMGRKANYVERFQQLMDRVSPMFGPLLQRAASIPRNYIIDQTNVYAGARRRKMSAFRNFQKKAMVFVVPHAEMQRRAAKAEQEEGKTVPQDVLDNFAANFALPNKGDSFNSVEFAELEAAASISEVESQRTLAKARQAESREKPPYEGTAQPPSKRTRIQGGLAHGQAQGALQEMPATGGGQQGWRGQQMGGMQGGGGQQMGGMYAGGGGGQMGRMYGGVGGGQQMGWYVCRGWRRAAGVGGMYGGGWGGQQMGGMYRGGGGGQQVGGMYGGAEAQLLQAGMYGGGVSGQQLGRVHVPGGGGSTPPAYQGRYQ</sequence>
<dbReference type="PANTHER" id="PTHR12381">
    <property type="entry name" value="HETEROGENEOUS NUCLEAR RIBONUCLEOPROTEIN U FAMILY MEMBER"/>
    <property type="match status" value="1"/>
</dbReference>
<accession>A0AAE0FZE5</accession>
<evidence type="ECO:0000256" key="3">
    <source>
        <dbReference type="SAM" id="MobiDB-lite"/>
    </source>
</evidence>
<dbReference type="InterPro" id="IPR027417">
    <property type="entry name" value="P-loop_NTPase"/>
</dbReference>
<organism evidence="5 6">
    <name type="scientific">Cymbomonas tetramitiformis</name>
    <dbReference type="NCBI Taxonomy" id="36881"/>
    <lineage>
        <taxon>Eukaryota</taxon>
        <taxon>Viridiplantae</taxon>
        <taxon>Chlorophyta</taxon>
        <taxon>Pyramimonadophyceae</taxon>
        <taxon>Pyramimonadales</taxon>
        <taxon>Pyramimonadaceae</taxon>
        <taxon>Cymbomonas</taxon>
    </lineage>
</organism>
<proteinExistence type="predicted"/>
<dbReference type="Proteomes" id="UP001190700">
    <property type="component" value="Unassembled WGS sequence"/>
</dbReference>
<evidence type="ECO:0000259" key="4">
    <source>
        <dbReference type="PROSITE" id="PS50188"/>
    </source>
</evidence>
<dbReference type="InterPro" id="IPR003877">
    <property type="entry name" value="SPRY_dom"/>
</dbReference>
<dbReference type="EMBL" id="LGRX02012036">
    <property type="protein sequence ID" value="KAK3268071.1"/>
    <property type="molecule type" value="Genomic_DNA"/>
</dbReference>
<dbReference type="CDD" id="cd12884">
    <property type="entry name" value="SPRY_hnRNP"/>
    <property type="match status" value="1"/>
</dbReference>
<dbReference type="Gene3D" id="3.40.50.300">
    <property type="entry name" value="P-loop containing nucleotide triphosphate hydrolases"/>
    <property type="match status" value="1"/>
</dbReference>
<gene>
    <name evidence="5" type="ORF">CYMTET_23404</name>
</gene>
<feature type="domain" description="B30.2/SPRY" evidence="4">
    <location>
        <begin position="1"/>
        <end position="172"/>
    </location>
</feature>
<dbReference type="Pfam" id="PF13671">
    <property type="entry name" value="AAA_33"/>
    <property type="match status" value="1"/>
</dbReference>
<feature type="compositionally biased region" description="Gly residues" evidence="3">
    <location>
        <begin position="424"/>
        <end position="444"/>
    </location>
</feature>
<comment type="caution">
    <text evidence="5">The sequence shown here is derived from an EMBL/GenBank/DDBJ whole genome shotgun (WGS) entry which is preliminary data.</text>
</comment>
<protein>
    <recommendedName>
        <fullName evidence="4">B30.2/SPRY domain-containing protein</fullName>
    </recommendedName>
</protein>
<evidence type="ECO:0000313" key="5">
    <source>
        <dbReference type="EMBL" id="KAK3268071.1"/>
    </source>
</evidence>
<name>A0AAE0FZE5_9CHLO</name>
<feature type="region of interest" description="Disordered" evidence="3">
    <location>
        <begin position="371"/>
        <end position="444"/>
    </location>
</feature>
<dbReference type="SUPFAM" id="SSF52540">
    <property type="entry name" value="P-loop containing nucleoside triphosphate hydrolases"/>
    <property type="match status" value="1"/>
</dbReference>
<evidence type="ECO:0000256" key="1">
    <source>
        <dbReference type="ARBA" id="ARBA00004123"/>
    </source>
</evidence>
<dbReference type="SUPFAM" id="SSF49899">
    <property type="entry name" value="Concanavalin A-like lectins/glucanases"/>
    <property type="match status" value="1"/>
</dbReference>
<dbReference type="GO" id="GO:0005634">
    <property type="term" value="C:nucleus"/>
    <property type="evidence" value="ECO:0007669"/>
    <property type="project" value="UniProtKB-SubCell"/>
</dbReference>
<comment type="subcellular location">
    <subcellularLocation>
        <location evidence="1">Nucleus</location>
    </subcellularLocation>
</comment>